<evidence type="ECO:0000313" key="2">
    <source>
        <dbReference type="EMBL" id="KAB2630374.1"/>
    </source>
</evidence>
<dbReference type="Pfam" id="PF04525">
    <property type="entry name" value="LOR"/>
    <property type="match status" value="1"/>
</dbReference>
<dbReference type="Gene3D" id="2.40.160.200">
    <property type="entry name" value="LURP1-related"/>
    <property type="match status" value="1"/>
</dbReference>
<reference evidence="2 3" key="3">
    <citation type="submission" date="2019-11" db="EMBL/GenBank/DDBJ databases">
        <title>A de novo genome assembly of a pear dwarfing rootstock.</title>
        <authorList>
            <person name="Wang F."/>
            <person name="Wang J."/>
            <person name="Li S."/>
            <person name="Zhang Y."/>
            <person name="Fang M."/>
            <person name="Ma L."/>
            <person name="Zhao Y."/>
            <person name="Jiang S."/>
        </authorList>
    </citation>
    <scope>NUCLEOTIDE SEQUENCE [LARGE SCALE GENOMIC DNA]</scope>
    <source>
        <strain evidence="2">S2</strain>
        <tissue evidence="2">Leaf</tissue>
    </source>
</reference>
<dbReference type="InterPro" id="IPR007612">
    <property type="entry name" value="LOR"/>
</dbReference>
<keyword evidence="3" id="KW-1185">Reference proteome</keyword>
<dbReference type="OrthoDB" id="748129at2759"/>
<name>A0A5N5I442_9ROSA</name>
<comment type="caution">
    <text evidence="2">The sequence shown here is derived from an EMBL/GenBank/DDBJ whole genome shotgun (WGS) entry which is preliminary data.</text>
</comment>
<evidence type="ECO:0000256" key="1">
    <source>
        <dbReference type="ARBA" id="ARBA00005437"/>
    </source>
</evidence>
<accession>A0A5N5I442</accession>
<dbReference type="InterPro" id="IPR025659">
    <property type="entry name" value="Tubby-like_C"/>
</dbReference>
<dbReference type="PANTHER" id="PTHR31087">
    <property type="match status" value="1"/>
</dbReference>
<protein>
    <submittedName>
        <fullName evidence="2">Protein LURP-one-related 8-like</fullName>
    </submittedName>
</protein>
<evidence type="ECO:0000313" key="3">
    <source>
        <dbReference type="Proteomes" id="UP000327157"/>
    </source>
</evidence>
<comment type="similarity">
    <text evidence="1">Belongs to the LOR family.</text>
</comment>
<dbReference type="PANTHER" id="PTHR31087:SF22">
    <property type="entry name" value="PROTEIN LURP-ONE-RELATED 8"/>
    <property type="match status" value="1"/>
</dbReference>
<dbReference type="EMBL" id="SMOL01000143">
    <property type="protein sequence ID" value="KAB2630374.1"/>
    <property type="molecule type" value="Genomic_DNA"/>
</dbReference>
<reference evidence="3" key="2">
    <citation type="submission" date="2019-10" db="EMBL/GenBank/DDBJ databases">
        <title>A de novo genome assembly of a pear dwarfing rootstock.</title>
        <authorList>
            <person name="Wang F."/>
            <person name="Wang J."/>
            <person name="Li S."/>
            <person name="Zhang Y."/>
            <person name="Fang M."/>
            <person name="Ma L."/>
            <person name="Zhao Y."/>
            <person name="Jiang S."/>
        </authorList>
    </citation>
    <scope>NUCLEOTIDE SEQUENCE [LARGE SCALE GENOMIC DNA]</scope>
</reference>
<dbReference type="InterPro" id="IPR038595">
    <property type="entry name" value="LOR_sf"/>
</dbReference>
<dbReference type="SUPFAM" id="SSF54518">
    <property type="entry name" value="Tubby C-terminal domain-like"/>
    <property type="match status" value="1"/>
</dbReference>
<proteinExistence type="inferred from homology"/>
<reference evidence="2 3" key="1">
    <citation type="submission" date="2019-09" db="EMBL/GenBank/DDBJ databases">
        <authorList>
            <person name="Ou C."/>
        </authorList>
    </citation>
    <scope>NUCLEOTIDE SEQUENCE [LARGE SCALE GENOMIC DNA]</scope>
    <source>
        <strain evidence="2">S2</strain>
        <tissue evidence="2">Leaf</tissue>
    </source>
</reference>
<gene>
    <name evidence="2" type="ORF">D8674_007893</name>
</gene>
<dbReference type="AlphaFoldDB" id="A0A5N5I442"/>
<sequence>MTKVYPNSANANIVPAYEPQRLNSSSGSDNEAATVLTVWKKSLLLNCNGFTVFDSKGNLVFRVDNYLAGHKGEIVLMDAAGKPLLTIRRKRLSLGDNWVVYDGETTENPRFCATKHVNILKNKCLAHVTSANSRKGSDASKNYDNKNAVFYQMEGSYAQRCCAVYDSKRRRVAEIKRKEAVGGVALGVDVFRLIVQPDMDTSVAMSLVILLDQMYGTSRR</sequence>
<dbReference type="Proteomes" id="UP000327157">
    <property type="component" value="Chromosome 12"/>
</dbReference>
<organism evidence="2 3">
    <name type="scientific">Pyrus ussuriensis x Pyrus communis</name>
    <dbReference type="NCBI Taxonomy" id="2448454"/>
    <lineage>
        <taxon>Eukaryota</taxon>
        <taxon>Viridiplantae</taxon>
        <taxon>Streptophyta</taxon>
        <taxon>Embryophyta</taxon>
        <taxon>Tracheophyta</taxon>
        <taxon>Spermatophyta</taxon>
        <taxon>Magnoliopsida</taxon>
        <taxon>eudicotyledons</taxon>
        <taxon>Gunneridae</taxon>
        <taxon>Pentapetalae</taxon>
        <taxon>rosids</taxon>
        <taxon>fabids</taxon>
        <taxon>Rosales</taxon>
        <taxon>Rosaceae</taxon>
        <taxon>Amygdaloideae</taxon>
        <taxon>Maleae</taxon>
        <taxon>Pyrus</taxon>
    </lineage>
</organism>